<accession>A0AAN0RL35</accession>
<dbReference type="EMBL" id="CP003984">
    <property type="protein sequence ID" value="AII88173.1"/>
    <property type="molecule type" value="Genomic_DNA"/>
</dbReference>
<dbReference type="KEGG" id="ptp:RCA23_c26570"/>
<dbReference type="InterPro" id="IPR003439">
    <property type="entry name" value="ABC_transporter-like_ATP-bd"/>
</dbReference>
<dbReference type="Pfam" id="PF03412">
    <property type="entry name" value="Peptidase_C39"/>
    <property type="match status" value="1"/>
</dbReference>
<dbReference type="Proteomes" id="UP000028680">
    <property type="component" value="Chromosome"/>
</dbReference>
<evidence type="ECO:0000259" key="13">
    <source>
        <dbReference type="PROSITE" id="PS50929"/>
    </source>
</evidence>
<keyword evidence="6" id="KW-0378">Hydrolase</keyword>
<protein>
    <submittedName>
        <fullName evidence="15">Type I secretion system ATP-binding component</fullName>
    </submittedName>
</protein>
<reference evidence="15 16" key="1">
    <citation type="journal article" date="2014" name="ISME J.">
        <title>Adaptation of an abundant Roseobacter RCA organism to pelagic systems revealed by genomic and transcriptomic analyses.</title>
        <authorList>
            <person name="Voget S."/>
            <person name="Wemheuer B."/>
            <person name="Brinkhoff T."/>
            <person name="Vollmers J."/>
            <person name="Dietrich S."/>
            <person name="Giebel H.A."/>
            <person name="Beardsley C."/>
            <person name="Sardemann C."/>
            <person name="Bakenhus I."/>
            <person name="Billerbeck S."/>
            <person name="Daniel R."/>
            <person name="Simon M."/>
        </authorList>
    </citation>
    <scope>NUCLEOTIDE SEQUENCE [LARGE SCALE GENOMIC DNA]</scope>
    <source>
        <strain evidence="15 16">RCA23</strain>
    </source>
</reference>
<dbReference type="SMART" id="SM00382">
    <property type="entry name" value="AAA"/>
    <property type="match status" value="1"/>
</dbReference>
<evidence type="ECO:0000256" key="3">
    <source>
        <dbReference type="ARBA" id="ARBA00022475"/>
    </source>
</evidence>
<dbReference type="Pfam" id="PF00005">
    <property type="entry name" value="ABC_tran"/>
    <property type="match status" value="1"/>
</dbReference>
<evidence type="ECO:0000256" key="7">
    <source>
        <dbReference type="ARBA" id="ARBA00022840"/>
    </source>
</evidence>
<keyword evidence="4 11" id="KW-0812">Transmembrane</keyword>
<feature type="transmembrane region" description="Helical" evidence="11">
    <location>
        <begin position="321"/>
        <end position="347"/>
    </location>
</feature>
<evidence type="ECO:0000259" key="14">
    <source>
        <dbReference type="PROSITE" id="PS50990"/>
    </source>
</evidence>
<name>A0AAN0RL35_9RHOB</name>
<dbReference type="AlphaFoldDB" id="A0AAN0RL35"/>
<dbReference type="InterPro" id="IPR011527">
    <property type="entry name" value="ABC1_TM_dom"/>
</dbReference>
<sequence>MTDLTASKPLDHSADEADVDPQGVTDGERAVEDTSNSTESELVLTLQRFLRDQGEAYSEAAIRDLPATSSNTFSPAEMVSVLREIGYVASFGRISANNLAQSHCPMIGFWEDGGAFILTEIKSDGTVKYASIENKLKIRKMSKDQFSAKFSGHLILARRDSNAKAKSSKRWFYSAFAQGKWLYIQVILAATMSNFLGVSTSIFVMVVYDRVVPNEAIESLIALSIGVMIALGFDFLTKSLRANFIDRASKRADARMSRMVFDKILTLRLDAGNQSSGAVASVVREFDTLREFFTSATLVAIVDLPFIFFFIYVVYLIGGNIAIVPLLAVPCVLIIGVAIQPILAHLASGAMQTGMSKQAVLVETLNGLDTIQATGSGRLMKNRFETATTDQSELGLKARIFSQFAINSAASIQQIAQVATIFYGVFLIQAQELTMGGLIAAVILGGRALAPLGQVASALSRANSARQAFRSIDKLMNRTDGVADSDQRLSRPVLKGDIEFVNVSYTFPGAKNALIKGLSIKIPAGQKVAVLGRMGSGKSTFAKLCAGLIQPTTGSILLDGIDLRQIDKSDLQRNLGVMLQETWLFSGTVRENIQLGYYEYDDEHLLKICQLSGTDDFIKGNPAGYDLKIKERGVGLSGGQRQSINLSRALLHEPNILVLDEPTSSMDSSTEAAILQRLGDYLTDRTMVAVTHRNTLLNLVTRVLVMDQGNIILDSPPGELKK</sequence>
<feature type="transmembrane region" description="Helical" evidence="11">
    <location>
        <begin position="181"/>
        <end position="208"/>
    </location>
</feature>
<keyword evidence="16" id="KW-1185">Reference proteome</keyword>
<evidence type="ECO:0000256" key="10">
    <source>
        <dbReference type="SAM" id="MobiDB-lite"/>
    </source>
</evidence>
<feature type="transmembrane region" description="Helical" evidence="11">
    <location>
        <begin position="220"/>
        <end position="237"/>
    </location>
</feature>
<evidence type="ECO:0000256" key="2">
    <source>
        <dbReference type="ARBA" id="ARBA00022448"/>
    </source>
</evidence>
<feature type="region of interest" description="Disordered" evidence="10">
    <location>
        <begin position="1"/>
        <end position="38"/>
    </location>
</feature>
<gene>
    <name evidence="15" type="ORF">RCA23_c26570</name>
</gene>
<keyword evidence="5" id="KW-0547">Nucleotide-binding</keyword>
<dbReference type="PROSITE" id="PS50893">
    <property type="entry name" value="ABC_TRANSPORTER_2"/>
    <property type="match status" value="1"/>
</dbReference>
<feature type="domain" description="ABC transporter" evidence="12">
    <location>
        <begin position="498"/>
        <end position="722"/>
    </location>
</feature>
<dbReference type="GO" id="GO:0006508">
    <property type="term" value="P:proteolysis"/>
    <property type="evidence" value="ECO:0007669"/>
    <property type="project" value="InterPro"/>
</dbReference>
<keyword evidence="3" id="KW-1003">Cell membrane</keyword>
<dbReference type="PANTHER" id="PTHR43394:SF1">
    <property type="entry name" value="ATP-BINDING CASSETTE SUB-FAMILY B MEMBER 10, MITOCHONDRIAL"/>
    <property type="match status" value="1"/>
</dbReference>
<dbReference type="InterPro" id="IPR005074">
    <property type="entry name" value="Peptidase_C39"/>
</dbReference>
<evidence type="ECO:0000256" key="11">
    <source>
        <dbReference type="SAM" id="Phobius"/>
    </source>
</evidence>
<feature type="transmembrane region" description="Helical" evidence="11">
    <location>
        <begin position="292"/>
        <end position="315"/>
    </location>
</feature>
<dbReference type="InterPro" id="IPR027417">
    <property type="entry name" value="P-loop_NTPase"/>
</dbReference>
<dbReference type="GO" id="GO:0016887">
    <property type="term" value="F:ATP hydrolysis activity"/>
    <property type="evidence" value="ECO:0007669"/>
    <property type="project" value="InterPro"/>
</dbReference>
<dbReference type="Gene3D" id="3.90.70.10">
    <property type="entry name" value="Cysteine proteinases"/>
    <property type="match status" value="1"/>
</dbReference>
<organism evidence="15 16">
    <name type="scientific">Planktomarina temperata RCA23</name>
    <dbReference type="NCBI Taxonomy" id="666509"/>
    <lineage>
        <taxon>Bacteria</taxon>
        <taxon>Pseudomonadati</taxon>
        <taxon>Pseudomonadota</taxon>
        <taxon>Alphaproteobacteria</taxon>
        <taxon>Rhodobacterales</taxon>
        <taxon>Paracoccaceae</taxon>
        <taxon>Planktomarina</taxon>
    </lineage>
</organism>
<comment type="subcellular location">
    <subcellularLocation>
        <location evidence="1">Cell membrane</location>
        <topology evidence="1">Multi-pass membrane protein</topology>
    </subcellularLocation>
</comment>
<keyword evidence="2" id="KW-0813">Transport</keyword>
<evidence type="ECO:0000256" key="5">
    <source>
        <dbReference type="ARBA" id="ARBA00022741"/>
    </source>
</evidence>
<keyword evidence="8 11" id="KW-1133">Transmembrane helix</keyword>
<dbReference type="CDD" id="cd18587">
    <property type="entry name" value="ABC_6TM_LapB_like"/>
    <property type="match status" value="1"/>
</dbReference>
<dbReference type="Gene3D" id="1.20.1560.10">
    <property type="entry name" value="ABC transporter type 1, transmembrane domain"/>
    <property type="match status" value="1"/>
</dbReference>
<proteinExistence type="predicted"/>
<dbReference type="GO" id="GO:0008233">
    <property type="term" value="F:peptidase activity"/>
    <property type="evidence" value="ECO:0007669"/>
    <property type="project" value="InterPro"/>
</dbReference>
<dbReference type="SUPFAM" id="SSF90123">
    <property type="entry name" value="ABC transporter transmembrane region"/>
    <property type="match status" value="1"/>
</dbReference>
<dbReference type="GO" id="GO:0015421">
    <property type="term" value="F:ABC-type oligopeptide transporter activity"/>
    <property type="evidence" value="ECO:0007669"/>
    <property type="project" value="TreeGrafter"/>
</dbReference>
<keyword evidence="9 11" id="KW-0472">Membrane</keyword>
<dbReference type="InterPro" id="IPR003593">
    <property type="entry name" value="AAA+_ATPase"/>
</dbReference>
<dbReference type="FunFam" id="3.40.50.300:FF:000299">
    <property type="entry name" value="ABC transporter ATP-binding protein/permease"/>
    <property type="match status" value="1"/>
</dbReference>
<evidence type="ECO:0000313" key="16">
    <source>
        <dbReference type="Proteomes" id="UP000028680"/>
    </source>
</evidence>
<dbReference type="SUPFAM" id="SSF52540">
    <property type="entry name" value="P-loop containing nucleoside triphosphate hydrolases"/>
    <property type="match status" value="1"/>
</dbReference>
<dbReference type="PROSITE" id="PS50929">
    <property type="entry name" value="ABC_TM1F"/>
    <property type="match status" value="1"/>
</dbReference>
<dbReference type="RefSeq" id="WP_044050763.1">
    <property type="nucleotide sequence ID" value="NZ_CP003984.1"/>
</dbReference>
<evidence type="ECO:0000313" key="15">
    <source>
        <dbReference type="EMBL" id="AII88173.1"/>
    </source>
</evidence>
<dbReference type="GO" id="GO:0005886">
    <property type="term" value="C:plasma membrane"/>
    <property type="evidence" value="ECO:0007669"/>
    <property type="project" value="UniProtKB-SubCell"/>
</dbReference>
<evidence type="ECO:0000256" key="6">
    <source>
        <dbReference type="ARBA" id="ARBA00022801"/>
    </source>
</evidence>
<feature type="domain" description="ABC transmembrane type-1" evidence="13">
    <location>
        <begin position="184"/>
        <end position="464"/>
    </location>
</feature>
<dbReference type="InterPro" id="IPR036640">
    <property type="entry name" value="ABC1_TM_sf"/>
</dbReference>
<evidence type="ECO:0000256" key="8">
    <source>
        <dbReference type="ARBA" id="ARBA00022989"/>
    </source>
</evidence>
<dbReference type="Pfam" id="PF00664">
    <property type="entry name" value="ABC_membrane"/>
    <property type="match status" value="1"/>
</dbReference>
<dbReference type="PANTHER" id="PTHR43394">
    <property type="entry name" value="ATP-DEPENDENT PERMEASE MDL1, MITOCHONDRIAL"/>
    <property type="match status" value="1"/>
</dbReference>
<evidence type="ECO:0000256" key="4">
    <source>
        <dbReference type="ARBA" id="ARBA00022692"/>
    </source>
</evidence>
<feature type="domain" description="Peptidase C39" evidence="14">
    <location>
        <begin position="33"/>
        <end position="157"/>
    </location>
</feature>
<dbReference type="InterPro" id="IPR039421">
    <property type="entry name" value="Type_1_exporter"/>
</dbReference>
<dbReference type="PROSITE" id="PS50990">
    <property type="entry name" value="PEPTIDASE_C39"/>
    <property type="match status" value="1"/>
</dbReference>
<dbReference type="Gene3D" id="3.40.50.300">
    <property type="entry name" value="P-loop containing nucleotide triphosphate hydrolases"/>
    <property type="match status" value="1"/>
</dbReference>
<dbReference type="InterPro" id="IPR017750">
    <property type="entry name" value="ATPase_T1SS"/>
</dbReference>
<keyword evidence="7 15" id="KW-0067">ATP-binding</keyword>
<evidence type="ECO:0000256" key="1">
    <source>
        <dbReference type="ARBA" id="ARBA00004651"/>
    </source>
</evidence>
<evidence type="ECO:0000256" key="9">
    <source>
        <dbReference type="ARBA" id="ARBA00023136"/>
    </source>
</evidence>
<evidence type="ECO:0000259" key="12">
    <source>
        <dbReference type="PROSITE" id="PS50893"/>
    </source>
</evidence>
<dbReference type="GO" id="GO:0005524">
    <property type="term" value="F:ATP binding"/>
    <property type="evidence" value="ECO:0007669"/>
    <property type="project" value="UniProtKB-KW"/>
</dbReference>
<dbReference type="NCBIfam" id="TIGR03375">
    <property type="entry name" value="type_I_sec_LssB"/>
    <property type="match status" value="1"/>
</dbReference>